<evidence type="ECO:0000256" key="6">
    <source>
        <dbReference type="SAM" id="MobiDB-lite"/>
    </source>
</evidence>
<dbReference type="GO" id="GO:0000978">
    <property type="term" value="F:RNA polymerase II cis-regulatory region sequence-specific DNA binding"/>
    <property type="evidence" value="ECO:0007669"/>
    <property type="project" value="TreeGrafter"/>
</dbReference>
<feature type="domain" description="BHLH" evidence="7">
    <location>
        <begin position="196"/>
        <end position="251"/>
    </location>
</feature>
<dbReference type="InterPro" id="IPR051732">
    <property type="entry name" value="USF"/>
</dbReference>
<feature type="compositionally biased region" description="Basic and acidic residues" evidence="6">
    <location>
        <begin position="192"/>
        <end position="204"/>
    </location>
</feature>
<evidence type="ECO:0000256" key="1">
    <source>
        <dbReference type="ARBA" id="ARBA00004123"/>
    </source>
</evidence>
<dbReference type="Gene3D" id="4.10.280.10">
    <property type="entry name" value="Helix-loop-helix DNA-binding domain"/>
    <property type="match status" value="1"/>
</dbReference>
<comment type="caution">
    <text evidence="8">The sequence shown here is derived from an EMBL/GenBank/DDBJ whole genome shotgun (WGS) entry which is preliminary data.</text>
</comment>
<evidence type="ECO:0000313" key="9">
    <source>
        <dbReference type="Proteomes" id="UP001378592"/>
    </source>
</evidence>
<dbReference type="SUPFAM" id="SSF47459">
    <property type="entry name" value="HLH, helix-loop-helix DNA-binding domain"/>
    <property type="match status" value="1"/>
</dbReference>
<feature type="coiled-coil region" evidence="5">
    <location>
        <begin position="258"/>
        <end position="295"/>
    </location>
</feature>
<dbReference type="GO" id="GO:0000981">
    <property type="term" value="F:DNA-binding transcription factor activity, RNA polymerase II-specific"/>
    <property type="evidence" value="ECO:0007669"/>
    <property type="project" value="TreeGrafter"/>
</dbReference>
<dbReference type="InterPro" id="IPR011598">
    <property type="entry name" value="bHLH_dom"/>
</dbReference>
<name>A0AAN9ZCA9_9ORTH</name>
<dbReference type="Pfam" id="PF00010">
    <property type="entry name" value="HLH"/>
    <property type="match status" value="1"/>
</dbReference>
<keyword evidence="4" id="KW-0539">Nucleus</keyword>
<dbReference type="AlphaFoldDB" id="A0AAN9ZCA9"/>
<dbReference type="PANTHER" id="PTHR46117:SF3">
    <property type="entry name" value="FI24210P1"/>
    <property type="match status" value="1"/>
</dbReference>
<dbReference type="Proteomes" id="UP001378592">
    <property type="component" value="Unassembled WGS sequence"/>
</dbReference>
<feature type="region of interest" description="Disordered" evidence="6">
    <location>
        <begin position="182"/>
        <end position="204"/>
    </location>
</feature>
<organism evidence="8 9">
    <name type="scientific">Gryllus longicercus</name>
    <dbReference type="NCBI Taxonomy" id="2509291"/>
    <lineage>
        <taxon>Eukaryota</taxon>
        <taxon>Metazoa</taxon>
        <taxon>Ecdysozoa</taxon>
        <taxon>Arthropoda</taxon>
        <taxon>Hexapoda</taxon>
        <taxon>Insecta</taxon>
        <taxon>Pterygota</taxon>
        <taxon>Neoptera</taxon>
        <taxon>Polyneoptera</taxon>
        <taxon>Orthoptera</taxon>
        <taxon>Ensifera</taxon>
        <taxon>Gryllidea</taxon>
        <taxon>Grylloidea</taxon>
        <taxon>Gryllidae</taxon>
        <taxon>Gryllinae</taxon>
        <taxon>Gryllus</taxon>
    </lineage>
</organism>
<keyword evidence="3" id="KW-0804">Transcription</keyword>
<proteinExistence type="predicted"/>
<comment type="subcellular location">
    <subcellularLocation>
        <location evidence="1">Nucleus</location>
    </subcellularLocation>
</comment>
<dbReference type="PANTHER" id="PTHR46117">
    <property type="entry name" value="FI24210P1"/>
    <property type="match status" value="1"/>
</dbReference>
<keyword evidence="5" id="KW-0175">Coiled coil</keyword>
<keyword evidence="2" id="KW-0805">Transcription regulation</keyword>
<evidence type="ECO:0000256" key="5">
    <source>
        <dbReference type="SAM" id="Coils"/>
    </source>
</evidence>
<evidence type="ECO:0000256" key="2">
    <source>
        <dbReference type="ARBA" id="ARBA00023015"/>
    </source>
</evidence>
<dbReference type="EMBL" id="JAZDUA010000040">
    <property type="protein sequence ID" value="KAK7871411.1"/>
    <property type="molecule type" value="Genomic_DNA"/>
</dbReference>
<sequence length="308" mass="33520">MTLLFGPVISPACFLANSKVYKCFLMDMLDHTLENSEDKDGDASDGCLAESQDLVVAAQSLPIVEEDGSLGSGEDQTAVADLVQTQGLLDTTDEDVQYQFRSQEGTVTYRVVQLGGAGDSADSLSEIVTAAPGFSATAGVQQAVLTNPINGQFYVIGSQEMLCAQSPRSLAPRASRSTIQIEKSRGGASTLQRDDRRRATHNEVERRRRDKINNWIIRLSKIIPDCSSESAKAGQSKGGILAKACEYITDLRTSNQRLAESAKDKEALAMEMELLRQQNEELKRENAVLRSQLTQQGLLPPSPELHVT</sequence>
<dbReference type="PROSITE" id="PS50888">
    <property type="entry name" value="BHLH"/>
    <property type="match status" value="1"/>
</dbReference>
<dbReference type="SMART" id="SM00353">
    <property type="entry name" value="HLH"/>
    <property type="match status" value="1"/>
</dbReference>
<dbReference type="InterPro" id="IPR036638">
    <property type="entry name" value="HLH_DNA-bd_sf"/>
</dbReference>
<dbReference type="GO" id="GO:0005634">
    <property type="term" value="C:nucleus"/>
    <property type="evidence" value="ECO:0007669"/>
    <property type="project" value="UniProtKB-SubCell"/>
</dbReference>
<evidence type="ECO:0000256" key="4">
    <source>
        <dbReference type="ARBA" id="ARBA00023242"/>
    </source>
</evidence>
<evidence type="ECO:0000259" key="7">
    <source>
        <dbReference type="PROSITE" id="PS50888"/>
    </source>
</evidence>
<reference evidence="8 9" key="1">
    <citation type="submission" date="2024-03" db="EMBL/GenBank/DDBJ databases">
        <title>The genome assembly and annotation of the cricket Gryllus longicercus Weissman &amp; Gray.</title>
        <authorList>
            <person name="Szrajer S."/>
            <person name="Gray D."/>
            <person name="Ylla G."/>
        </authorList>
    </citation>
    <scope>NUCLEOTIDE SEQUENCE [LARGE SCALE GENOMIC DNA]</scope>
    <source>
        <strain evidence="8">DAG 2021-001</strain>
        <tissue evidence="8">Whole body minus gut</tissue>
    </source>
</reference>
<gene>
    <name evidence="8" type="ORF">R5R35_006112</name>
</gene>
<accession>A0AAN9ZCA9</accession>
<evidence type="ECO:0000313" key="8">
    <source>
        <dbReference type="EMBL" id="KAK7871411.1"/>
    </source>
</evidence>
<evidence type="ECO:0000256" key="3">
    <source>
        <dbReference type="ARBA" id="ARBA00023163"/>
    </source>
</evidence>
<dbReference type="GO" id="GO:0046983">
    <property type="term" value="F:protein dimerization activity"/>
    <property type="evidence" value="ECO:0007669"/>
    <property type="project" value="InterPro"/>
</dbReference>
<protein>
    <recommendedName>
        <fullName evidence="7">BHLH domain-containing protein</fullName>
    </recommendedName>
</protein>
<keyword evidence="9" id="KW-1185">Reference proteome</keyword>